<feature type="domain" description="Ig-like" evidence="2">
    <location>
        <begin position="285"/>
        <end position="367"/>
    </location>
</feature>
<accession>A0AAW0URB9</accession>
<dbReference type="EMBL" id="JARAKH010000007">
    <property type="protein sequence ID" value="KAK8402305.1"/>
    <property type="molecule type" value="Genomic_DNA"/>
</dbReference>
<dbReference type="GO" id="GO:0050808">
    <property type="term" value="P:synapse organization"/>
    <property type="evidence" value="ECO:0007669"/>
    <property type="project" value="TreeGrafter"/>
</dbReference>
<feature type="compositionally biased region" description="Basic and acidic residues" evidence="1">
    <location>
        <begin position="62"/>
        <end position="93"/>
    </location>
</feature>
<dbReference type="InterPro" id="IPR003599">
    <property type="entry name" value="Ig_sub"/>
</dbReference>
<dbReference type="InterPro" id="IPR003598">
    <property type="entry name" value="Ig_sub2"/>
</dbReference>
<proteinExistence type="predicted"/>
<evidence type="ECO:0000256" key="1">
    <source>
        <dbReference type="SAM" id="MobiDB-lite"/>
    </source>
</evidence>
<dbReference type="InterPro" id="IPR013783">
    <property type="entry name" value="Ig-like_fold"/>
</dbReference>
<dbReference type="InterPro" id="IPR013098">
    <property type="entry name" value="Ig_I-set"/>
</dbReference>
<dbReference type="PANTHER" id="PTHR23279">
    <property type="entry name" value="DEFECTIVE PROBOSCIS EXTENSION RESPONSE DPR -RELATED"/>
    <property type="match status" value="1"/>
</dbReference>
<evidence type="ECO:0000259" key="2">
    <source>
        <dbReference type="PROSITE" id="PS50835"/>
    </source>
</evidence>
<evidence type="ECO:0000313" key="4">
    <source>
        <dbReference type="Proteomes" id="UP001487740"/>
    </source>
</evidence>
<dbReference type="SMART" id="SM00408">
    <property type="entry name" value="IGc2"/>
    <property type="match status" value="2"/>
</dbReference>
<feature type="region of interest" description="Disordered" evidence="1">
    <location>
        <begin position="391"/>
        <end position="417"/>
    </location>
</feature>
<dbReference type="PROSITE" id="PS50835">
    <property type="entry name" value="IG_LIKE"/>
    <property type="match status" value="2"/>
</dbReference>
<dbReference type="PANTHER" id="PTHR23279:SF21">
    <property type="entry name" value="DEFECTIVE PROBOSCIS EXTENSION RESPONSE 11, ISOFORM B-RELATED"/>
    <property type="match status" value="1"/>
</dbReference>
<gene>
    <name evidence="3" type="ORF">O3P69_000607</name>
</gene>
<dbReference type="GO" id="GO:0032589">
    <property type="term" value="C:neuron projection membrane"/>
    <property type="evidence" value="ECO:0007669"/>
    <property type="project" value="TreeGrafter"/>
</dbReference>
<dbReference type="Pfam" id="PF13927">
    <property type="entry name" value="Ig_3"/>
    <property type="match status" value="1"/>
</dbReference>
<dbReference type="Pfam" id="PF07679">
    <property type="entry name" value="I-set"/>
    <property type="match status" value="1"/>
</dbReference>
<dbReference type="FunFam" id="2.60.40.10:FF:000129">
    <property type="entry name" value="CLUMA_CG018772, isoform A"/>
    <property type="match status" value="1"/>
</dbReference>
<feature type="compositionally biased region" description="Basic residues" evidence="1">
    <location>
        <begin position="51"/>
        <end position="61"/>
    </location>
</feature>
<feature type="compositionally biased region" description="Low complexity" evidence="1">
    <location>
        <begin position="24"/>
        <end position="33"/>
    </location>
</feature>
<dbReference type="SMART" id="SM00409">
    <property type="entry name" value="IG"/>
    <property type="match status" value="2"/>
</dbReference>
<reference evidence="3 4" key="1">
    <citation type="submission" date="2023-03" db="EMBL/GenBank/DDBJ databases">
        <title>High-quality genome of Scylla paramamosain provides insights in environmental adaptation.</title>
        <authorList>
            <person name="Zhang L."/>
        </authorList>
    </citation>
    <scope>NUCLEOTIDE SEQUENCE [LARGE SCALE GENOMIC DNA]</scope>
    <source>
        <strain evidence="3">LZ_2023a</strain>
        <tissue evidence="3">Muscle</tissue>
    </source>
</reference>
<organism evidence="3 4">
    <name type="scientific">Scylla paramamosain</name>
    <name type="common">Mud crab</name>
    <dbReference type="NCBI Taxonomy" id="85552"/>
    <lineage>
        <taxon>Eukaryota</taxon>
        <taxon>Metazoa</taxon>
        <taxon>Ecdysozoa</taxon>
        <taxon>Arthropoda</taxon>
        <taxon>Crustacea</taxon>
        <taxon>Multicrustacea</taxon>
        <taxon>Malacostraca</taxon>
        <taxon>Eumalacostraca</taxon>
        <taxon>Eucarida</taxon>
        <taxon>Decapoda</taxon>
        <taxon>Pleocyemata</taxon>
        <taxon>Brachyura</taxon>
        <taxon>Eubrachyura</taxon>
        <taxon>Portunoidea</taxon>
        <taxon>Portunidae</taxon>
        <taxon>Portuninae</taxon>
        <taxon>Scylla</taxon>
    </lineage>
</organism>
<dbReference type="AlphaFoldDB" id="A0AAW0URB9"/>
<dbReference type="InterPro" id="IPR037448">
    <property type="entry name" value="Zig-8"/>
</dbReference>
<dbReference type="InterPro" id="IPR007110">
    <property type="entry name" value="Ig-like_dom"/>
</dbReference>
<dbReference type="Proteomes" id="UP001487740">
    <property type="component" value="Unassembled WGS sequence"/>
</dbReference>
<comment type="caution">
    <text evidence="3">The sequence shown here is derived from an EMBL/GenBank/DDBJ whole genome shotgun (WGS) entry which is preliminary data.</text>
</comment>
<feature type="compositionally biased region" description="Low complexity" evidence="1">
    <location>
        <begin position="395"/>
        <end position="415"/>
    </location>
</feature>
<dbReference type="SUPFAM" id="SSF48726">
    <property type="entry name" value="Immunoglobulin"/>
    <property type="match status" value="2"/>
</dbReference>
<feature type="region of interest" description="Disordered" evidence="1">
    <location>
        <begin position="165"/>
        <end position="184"/>
    </location>
</feature>
<dbReference type="InterPro" id="IPR036179">
    <property type="entry name" value="Ig-like_dom_sf"/>
</dbReference>
<dbReference type="Gene3D" id="2.60.40.10">
    <property type="entry name" value="Immunoglobulins"/>
    <property type="match status" value="2"/>
</dbReference>
<protein>
    <recommendedName>
        <fullName evidence="2">Ig-like domain-containing protein</fullName>
    </recommendedName>
</protein>
<feature type="domain" description="Ig-like" evidence="2">
    <location>
        <begin position="182"/>
        <end position="281"/>
    </location>
</feature>
<feature type="compositionally biased region" description="Basic residues" evidence="1">
    <location>
        <begin position="165"/>
        <end position="178"/>
    </location>
</feature>
<feature type="region of interest" description="Disordered" evidence="1">
    <location>
        <begin position="1"/>
        <end position="117"/>
    </location>
</feature>
<name>A0AAW0URB9_SCYPA</name>
<keyword evidence="4" id="KW-1185">Reference proteome</keyword>
<sequence length="489" mass="53750">MWKQGGAGAASVGRAQAQRPPPGRLLSLGLRRLIAAPWGEGEGEKCSKREGSKKRQGPRKRSCGERGEEYEKVRIGIGNDNKEEEKEKTDKPGPKSHPCTLSHLPSLSPAPRHGVVQGGVKAPAGTRCRCGHYQWRCGWRSFSSSSPPPTCGRLLLLPPSKVRRRLQGSRGGRHRRRAFPGPYFHPSSPVNVTTQLGAHAYLPCRIKNLGNKSVSWIRNRDSHILTVDRYTFISDERFSAWHEAQTQTWTLQVRYVQERDAGKYECQVSTEPKMSHFVELSVITPTVSIAGKSDIYVKSGSTVNIQCVITDALEEPTYIFWYHGNRRVVGTNSDSYQLTVHRKPPDTSIGTLTIASVSMADSGNYTCAPASLEMASVMLHVVIGEHPQAMHGTNSAAASTTGSATSSVSSSSRSSAHTHGRHAMLGVWLATVMLLASSVQCAMNNYNGRQQSIRPRGELDHAWGSSRLKEEGVVFRLAQKNVTYTRLTN</sequence>
<evidence type="ECO:0000313" key="3">
    <source>
        <dbReference type="EMBL" id="KAK8402305.1"/>
    </source>
</evidence>